<name>A0A9Q0Y6V0_9SAUR</name>
<accession>A0A9Q0Y6V0</accession>
<comment type="caution">
    <text evidence="1">The sequence shown here is derived from an EMBL/GenBank/DDBJ whole genome shotgun (WGS) entry which is preliminary data.</text>
</comment>
<proteinExistence type="predicted"/>
<evidence type="ECO:0000313" key="2">
    <source>
        <dbReference type="Proteomes" id="UP001142489"/>
    </source>
</evidence>
<reference evidence="1" key="1">
    <citation type="journal article" date="2023" name="DNA Res.">
        <title>Chromosome-level genome assembly of Phrynocephalus forsythii using third-generation DNA sequencing and Hi-C analysis.</title>
        <authorList>
            <person name="Qi Y."/>
            <person name="Zhao W."/>
            <person name="Zhao Y."/>
            <person name="Niu C."/>
            <person name="Cao S."/>
            <person name="Zhang Y."/>
        </authorList>
    </citation>
    <scope>NUCLEOTIDE SEQUENCE</scope>
    <source>
        <tissue evidence="1">Muscle</tissue>
    </source>
</reference>
<organism evidence="1 2">
    <name type="scientific">Phrynocephalus forsythii</name>
    <dbReference type="NCBI Taxonomy" id="171643"/>
    <lineage>
        <taxon>Eukaryota</taxon>
        <taxon>Metazoa</taxon>
        <taxon>Chordata</taxon>
        <taxon>Craniata</taxon>
        <taxon>Vertebrata</taxon>
        <taxon>Euteleostomi</taxon>
        <taxon>Lepidosauria</taxon>
        <taxon>Squamata</taxon>
        <taxon>Bifurcata</taxon>
        <taxon>Unidentata</taxon>
        <taxon>Episquamata</taxon>
        <taxon>Toxicofera</taxon>
        <taxon>Iguania</taxon>
        <taxon>Acrodonta</taxon>
        <taxon>Agamidae</taxon>
        <taxon>Agaminae</taxon>
        <taxon>Phrynocephalus</taxon>
    </lineage>
</organism>
<keyword evidence="2" id="KW-1185">Reference proteome</keyword>
<evidence type="ECO:0000313" key="1">
    <source>
        <dbReference type="EMBL" id="KAJ7342064.1"/>
    </source>
</evidence>
<gene>
    <name evidence="1" type="ORF">JRQ81_008570</name>
</gene>
<sequence>QTQQNEIAQCLQTITLQQQQRLMDYQLNKDAADRAEREQIRLQQQREEARRNAEARLDPKTYNGKTLPIFKSGDCPMTFLQNFQRACLDIAALCEIWVHLLCSQVSGSLAEVLAEVPDMACDQFLMIIHHRLAYTPEALRLKLRNTKWDPKQSVCSLEDEINNRVIEWMRASQIQTLDRAIELIIFEQLQIAIPDYVRQQAFLHHSRNSMQFALCADEIHVYQQSKSAQFKSSQVKETVPKGDKYM</sequence>
<dbReference type="EMBL" id="JAPFRF010000002">
    <property type="protein sequence ID" value="KAJ7342064.1"/>
    <property type="molecule type" value="Genomic_DNA"/>
</dbReference>
<protein>
    <submittedName>
        <fullName evidence="1">Uncharacterized protein</fullName>
    </submittedName>
</protein>
<feature type="non-terminal residue" evidence="1">
    <location>
        <position position="1"/>
    </location>
</feature>
<dbReference type="AlphaFoldDB" id="A0A9Q0Y6V0"/>
<dbReference type="PANTHER" id="PTHR46888:SF1">
    <property type="entry name" value="RIBONUCLEASE H"/>
    <property type="match status" value="1"/>
</dbReference>
<dbReference type="Proteomes" id="UP001142489">
    <property type="component" value="Unassembled WGS sequence"/>
</dbReference>
<dbReference type="PANTHER" id="PTHR46888">
    <property type="entry name" value="ZINC KNUCKLE DOMAINCONTAINING PROTEIN-RELATED"/>
    <property type="match status" value="1"/>
</dbReference>